<gene>
    <name evidence="2" type="ORF">CBI30_07325</name>
</gene>
<keyword evidence="3" id="KW-1185">Reference proteome</keyword>
<dbReference type="Pfam" id="PF03797">
    <property type="entry name" value="Autotransporter"/>
    <property type="match status" value="1"/>
</dbReference>
<dbReference type="Gene3D" id="2.40.128.130">
    <property type="entry name" value="Autotransporter beta-domain"/>
    <property type="match status" value="1"/>
</dbReference>
<dbReference type="InterPro" id="IPR036709">
    <property type="entry name" value="Autotransporte_beta_dom_sf"/>
</dbReference>
<dbReference type="EMBL" id="NGUO01000010">
    <property type="protein sequence ID" value="OWS71531.1"/>
    <property type="molecule type" value="Genomic_DNA"/>
</dbReference>
<dbReference type="InterPro" id="IPR005546">
    <property type="entry name" value="Autotransporte_beta"/>
</dbReference>
<comment type="caution">
    <text evidence="2">The sequence shown here is derived from an EMBL/GenBank/DDBJ whole genome shotgun (WGS) entry which is preliminary data.</text>
</comment>
<proteinExistence type="predicted"/>
<dbReference type="SUPFAM" id="SSF103515">
    <property type="entry name" value="Autotransporter"/>
    <property type="match status" value="1"/>
</dbReference>
<feature type="domain" description="Autotransporter" evidence="1">
    <location>
        <begin position="353"/>
        <end position="655"/>
    </location>
</feature>
<evidence type="ECO:0000259" key="1">
    <source>
        <dbReference type="PROSITE" id="PS51208"/>
    </source>
</evidence>
<dbReference type="PROSITE" id="PS51208">
    <property type="entry name" value="AUTOTRANSPORTER"/>
    <property type="match status" value="1"/>
</dbReference>
<evidence type="ECO:0000313" key="2">
    <source>
        <dbReference type="EMBL" id="OWS71531.1"/>
    </source>
</evidence>
<protein>
    <recommendedName>
        <fullName evidence="1">Autotransporter domain-containing protein</fullName>
    </recommendedName>
</protein>
<sequence length="655" mass="66665">MNLSYFVNVSNASPGISFSKARLFLLFCFLTISLLLSHNILAGSCADNPIISSVTGPCTFSTGSLLTVESGGSITSSSTALTITSYGSSLVNKGLITTSSNNGVFSNTGIQSLTNSGTISANGNYGLRNGSTLTALTNSGTISANGNYGFYNESTLTTLTNSGTIGASGNYGFGNGSTIETLTNSGTISSGTGIGVDNWIIATLTNTGTIKSASGFVNLSNRSAITTLNNAQGGGVSTQLTYSGYLPTNYNIIINSTSSFGQLAVTSVSGSTGTAFGIYTGSIASNNHVYVGVLSGVTASQVTNRSGAYGGYSWALTLESGSSTVWDLIFGSPPPPGPSTADTQQSLANTAQALQGAYTLQNSVLANSFTYDCSLFDVNNICISAGGRNTAVSAANGFNNTSALLIASYRVLPSVRVGAYADQNLSVNQAGNTVNLGNNTPLIGLFGAWNENLDATGTEVKVSAAYGQKNTTVNRSAVGSGVTASEAGSGSSTLNSQGVQATAKYGFGIMDNLIVSPYVGVRYSQNNMGGYTEGTSASVTAPLTYSALNTNATTALAGVGASYQVIPAVTTFASAGVETDTNTANGSYSGTNSGISGLTPVNFNANPVKTRPTATLGAYYDIVKNQRLAVTGIYRQEAYQAVSTTTVMATYTIGL</sequence>
<evidence type="ECO:0000313" key="3">
    <source>
        <dbReference type="Proteomes" id="UP000198104"/>
    </source>
</evidence>
<reference evidence="2 3" key="1">
    <citation type="submission" date="2017-05" db="EMBL/GenBank/DDBJ databases">
        <title>Polynucleobacter sp. MWH-K35W1 isolated from the permanently anoxic monimolimnion of a meromictic lake.</title>
        <authorList>
            <person name="Hahn M.W."/>
        </authorList>
    </citation>
    <scope>NUCLEOTIDE SEQUENCE [LARGE SCALE GENOMIC DNA]</scope>
    <source>
        <strain evidence="2 3">MWH-K35W1</strain>
    </source>
</reference>
<name>A0A254Q3W7_9BURK</name>
<organism evidence="2 3">
    <name type="scientific">Polynucleobacter aenigmaticus</name>
    <dbReference type="NCBI Taxonomy" id="1743164"/>
    <lineage>
        <taxon>Bacteria</taxon>
        <taxon>Pseudomonadati</taxon>
        <taxon>Pseudomonadota</taxon>
        <taxon>Betaproteobacteria</taxon>
        <taxon>Burkholderiales</taxon>
        <taxon>Burkholderiaceae</taxon>
        <taxon>Polynucleobacter</taxon>
    </lineage>
</organism>
<dbReference type="AlphaFoldDB" id="A0A254Q3W7"/>
<dbReference type="Proteomes" id="UP000198104">
    <property type="component" value="Unassembled WGS sequence"/>
</dbReference>
<dbReference type="SMART" id="SM00869">
    <property type="entry name" value="Autotransporter"/>
    <property type="match status" value="1"/>
</dbReference>
<accession>A0A254Q3W7</accession>